<organism evidence="1 2">
    <name type="scientific">Microvirga tunisiensis</name>
    <dbReference type="NCBI Taxonomy" id="2108360"/>
    <lineage>
        <taxon>Bacteria</taxon>
        <taxon>Pseudomonadati</taxon>
        <taxon>Pseudomonadota</taxon>
        <taxon>Alphaproteobacteria</taxon>
        <taxon>Hyphomicrobiales</taxon>
        <taxon>Methylobacteriaceae</taxon>
        <taxon>Microvirga</taxon>
    </lineage>
</organism>
<dbReference type="AlphaFoldDB" id="A0A5N7MUY6"/>
<dbReference type="Proteomes" id="UP000403266">
    <property type="component" value="Unassembled WGS sequence"/>
</dbReference>
<sequence>MYIPRGPERVKAIVPDFHALAPDQQAKVAKNLAQLWENFLGVFGGLSGFWASPLEEQKACMVKLEAAVQRLEPHKRSVTGFQYVTIELMRLYLAFLFVGRTDTLAVELGALVVPLIDRGRLMAATSQEVAL</sequence>
<dbReference type="OrthoDB" id="8020533at2"/>
<dbReference type="EMBL" id="VOSK01000440">
    <property type="protein sequence ID" value="MPR30761.1"/>
    <property type="molecule type" value="Genomic_DNA"/>
</dbReference>
<reference evidence="1 2" key="1">
    <citation type="journal article" date="2019" name="Syst. Appl. Microbiol.">
        <title>Microvirga tunisiensis sp. nov., a root nodule symbiotic bacterium isolated from Lupinus micranthus and L. luteus grown in Northern Tunisia.</title>
        <authorList>
            <person name="Msaddak A."/>
            <person name="Rejili M."/>
            <person name="Duran D."/>
            <person name="Mars M."/>
            <person name="Palacios J.M."/>
            <person name="Ruiz-Argueso T."/>
            <person name="Rey L."/>
            <person name="Imperial J."/>
        </authorList>
    </citation>
    <scope>NUCLEOTIDE SEQUENCE [LARGE SCALE GENOMIC DNA]</scope>
    <source>
        <strain evidence="1 2">Lmie10</strain>
    </source>
</reference>
<evidence type="ECO:0000313" key="1">
    <source>
        <dbReference type="EMBL" id="MPR30761.1"/>
    </source>
</evidence>
<dbReference type="RefSeq" id="WP_152717674.1">
    <property type="nucleotide sequence ID" value="NZ_VOSJ01000470.1"/>
</dbReference>
<comment type="caution">
    <text evidence="1">The sequence shown here is derived from an EMBL/GenBank/DDBJ whole genome shotgun (WGS) entry which is preliminary data.</text>
</comment>
<name>A0A5N7MUY6_9HYPH</name>
<gene>
    <name evidence="1" type="ORF">FS320_38785</name>
</gene>
<proteinExistence type="predicted"/>
<accession>A0A5N7MUY6</accession>
<keyword evidence="2" id="KW-1185">Reference proteome</keyword>
<protein>
    <submittedName>
        <fullName evidence="1">Uncharacterized protein</fullName>
    </submittedName>
</protein>
<evidence type="ECO:0000313" key="2">
    <source>
        <dbReference type="Proteomes" id="UP000403266"/>
    </source>
</evidence>